<dbReference type="PANTHER" id="PTHR15454">
    <property type="entry name" value="NISCHARIN RELATED"/>
    <property type="match status" value="1"/>
</dbReference>
<feature type="compositionally biased region" description="Basic residues" evidence="14">
    <location>
        <begin position="356"/>
        <end position="365"/>
    </location>
</feature>
<dbReference type="GO" id="GO:0005814">
    <property type="term" value="C:centriole"/>
    <property type="evidence" value="ECO:0007669"/>
    <property type="project" value="UniProtKB-SubCell"/>
</dbReference>
<evidence type="ECO:0000256" key="13">
    <source>
        <dbReference type="SAM" id="Coils"/>
    </source>
</evidence>
<evidence type="ECO:0000256" key="11">
    <source>
        <dbReference type="ARBA" id="ARBA00061329"/>
    </source>
</evidence>
<dbReference type="SMART" id="SM00369">
    <property type="entry name" value="LRR_TYP"/>
    <property type="match status" value="2"/>
</dbReference>
<reference evidence="15" key="2">
    <citation type="submission" date="2025-08" db="UniProtKB">
        <authorList>
            <consortium name="Ensembl"/>
        </authorList>
    </citation>
    <scope>IDENTIFICATION</scope>
</reference>
<keyword evidence="2" id="KW-0963">Cytoplasm</keyword>
<feature type="region of interest" description="Disordered" evidence="14">
    <location>
        <begin position="343"/>
        <end position="434"/>
    </location>
</feature>
<evidence type="ECO:0000256" key="12">
    <source>
        <dbReference type="ARBA" id="ARBA00067351"/>
    </source>
</evidence>
<dbReference type="RefSeq" id="XP_003219589.2">
    <property type="nucleotide sequence ID" value="XM_003219541.4"/>
</dbReference>
<keyword evidence="8" id="KW-0206">Cytoskeleton</keyword>
<feature type="coiled-coil region" evidence="13">
    <location>
        <begin position="637"/>
        <end position="671"/>
    </location>
</feature>
<keyword evidence="5" id="KW-0677">Repeat</keyword>
<keyword evidence="4" id="KW-0132">Cell division</keyword>
<dbReference type="AlphaFoldDB" id="G1KPG3"/>
<dbReference type="Gene3D" id="3.80.10.10">
    <property type="entry name" value="Ribonuclease Inhibitor"/>
    <property type="match status" value="2"/>
</dbReference>
<dbReference type="InterPro" id="IPR032675">
    <property type="entry name" value="LRR_dom_sf"/>
</dbReference>
<dbReference type="GeneTree" id="ENSGT00940000157414"/>
<dbReference type="SUPFAM" id="SSF52058">
    <property type="entry name" value="L domain-like"/>
    <property type="match status" value="2"/>
</dbReference>
<gene>
    <name evidence="15" type="primary">LRRCC1</name>
</gene>
<evidence type="ECO:0000313" key="15">
    <source>
        <dbReference type="Ensembl" id="ENSACAP00000013818.3"/>
    </source>
</evidence>
<evidence type="ECO:0000256" key="10">
    <source>
        <dbReference type="ARBA" id="ARBA00054059"/>
    </source>
</evidence>
<dbReference type="InterPro" id="IPR025875">
    <property type="entry name" value="Leu-rich_rpt_4"/>
</dbReference>
<dbReference type="GeneID" id="100553117"/>
<reference evidence="15" key="3">
    <citation type="submission" date="2025-09" db="UniProtKB">
        <authorList>
            <consortium name="Ensembl"/>
        </authorList>
    </citation>
    <scope>IDENTIFICATION</scope>
</reference>
<keyword evidence="9" id="KW-0131">Cell cycle</keyword>
<dbReference type="FunFam" id="3.80.10.10:FF:000148">
    <property type="entry name" value="Leucine rich repeat and coiled-coil centrosomal protein 1"/>
    <property type="match status" value="1"/>
</dbReference>
<comment type="function">
    <text evidence="10">Required for the organization of the mitotic spindle. Maintains the structural integrity of centrosomes during mitosis.</text>
</comment>
<dbReference type="SMART" id="SM00365">
    <property type="entry name" value="LRR_SD22"/>
    <property type="match status" value="3"/>
</dbReference>
<evidence type="ECO:0000256" key="1">
    <source>
        <dbReference type="ARBA" id="ARBA00004114"/>
    </source>
</evidence>
<keyword evidence="6" id="KW-0498">Mitosis</keyword>
<evidence type="ECO:0000256" key="14">
    <source>
        <dbReference type="SAM" id="MobiDB-lite"/>
    </source>
</evidence>
<keyword evidence="3" id="KW-0433">Leucine-rich repeat</keyword>
<accession>G1KPG3</accession>
<evidence type="ECO:0000313" key="16">
    <source>
        <dbReference type="Proteomes" id="UP000001646"/>
    </source>
</evidence>
<evidence type="ECO:0000256" key="7">
    <source>
        <dbReference type="ARBA" id="ARBA00023054"/>
    </source>
</evidence>
<dbReference type="FunFam" id="3.80.10.10:FF:000171">
    <property type="entry name" value="Leucine rich repeat and coiled-coil centrosomal protein 1"/>
    <property type="match status" value="1"/>
</dbReference>
<dbReference type="PROSITE" id="PS51450">
    <property type="entry name" value="LRR"/>
    <property type="match status" value="4"/>
</dbReference>
<name>G1KPG3_ANOCA</name>
<dbReference type="Bgee" id="ENSACAG00000013984">
    <property type="expression patterns" value="Expressed in forelimb bud and 13 other cell types or tissues"/>
</dbReference>
<dbReference type="HOGENOM" id="CLU_011297_1_0_1"/>
<dbReference type="CTD" id="85444"/>
<dbReference type="InterPro" id="IPR003591">
    <property type="entry name" value="Leu-rich_rpt_typical-subtyp"/>
</dbReference>
<dbReference type="InterPro" id="IPR001611">
    <property type="entry name" value="Leu-rich_rpt"/>
</dbReference>
<evidence type="ECO:0000256" key="3">
    <source>
        <dbReference type="ARBA" id="ARBA00022614"/>
    </source>
</evidence>
<dbReference type="KEGG" id="acs:100553117"/>
<dbReference type="GO" id="GO:0051301">
    <property type="term" value="P:cell division"/>
    <property type="evidence" value="ECO:0007669"/>
    <property type="project" value="UniProtKB-KW"/>
</dbReference>
<dbReference type="PANTHER" id="PTHR15454:SF34">
    <property type="entry name" value="LEUCINE-RICH REPEAT AND COILED-COIL DOMAIN-CONTAINING PROTEIN 1"/>
    <property type="match status" value="1"/>
</dbReference>
<proteinExistence type="inferred from homology"/>
<evidence type="ECO:0000256" key="4">
    <source>
        <dbReference type="ARBA" id="ARBA00022618"/>
    </source>
</evidence>
<organism evidence="15 16">
    <name type="scientific">Anolis carolinensis</name>
    <name type="common">Green anole</name>
    <name type="synonym">American chameleon</name>
    <dbReference type="NCBI Taxonomy" id="28377"/>
    <lineage>
        <taxon>Eukaryota</taxon>
        <taxon>Metazoa</taxon>
        <taxon>Chordata</taxon>
        <taxon>Craniata</taxon>
        <taxon>Vertebrata</taxon>
        <taxon>Euteleostomi</taxon>
        <taxon>Lepidosauria</taxon>
        <taxon>Squamata</taxon>
        <taxon>Bifurcata</taxon>
        <taxon>Unidentata</taxon>
        <taxon>Episquamata</taxon>
        <taxon>Toxicofera</taxon>
        <taxon>Iguania</taxon>
        <taxon>Dactyloidae</taxon>
        <taxon>Anolis</taxon>
    </lineage>
</organism>
<feature type="coiled-coil region" evidence="13">
    <location>
        <begin position="718"/>
        <end position="773"/>
    </location>
</feature>
<dbReference type="Proteomes" id="UP000001646">
    <property type="component" value="Chromosome 4"/>
</dbReference>
<comment type="similarity">
    <text evidence="11">Belongs to the LRRCC1 family.</text>
</comment>
<keyword evidence="7 13" id="KW-0175">Coiled coil</keyword>
<dbReference type="GO" id="GO:0005813">
    <property type="term" value="C:centrosome"/>
    <property type="evidence" value="ECO:0007669"/>
    <property type="project" value="Ensembl"/>
</dbReference>
<keyword evidence="16" id="KW-1185">Reference proteome</keyword>
<sequence>MHRAAVALVEAESGRGLKWKAARPAAAVGSRKWARMADPRGEELSLMDRGIKSLAELALRPNLHTLNLHCNQISRIERLDHLVNLQHLDLSSNHISCIKGLSSLASLRTLNLACNLITKVEGLEKLFNLTKLNLSYNQIHDITGLLSLRGPSCKISHIELHGNCIDNINHLLQCLSGLQYLTNLSLEKNGKSNPVCSKIGYREILLQALPQLTVLDGKNIFGEPVNLVEASSSDLKCLEGLLDCLTSSSSPIDDEESCVNLPVLTPRIDQVLAQFRQRADIPTWPITSSSTEVISSSEPEQTKCDNDMRIKKLEDQISHLLEKVTNSSKPGIALNVLKAKRETDLTSESDGESKKGNRKVAKRSKLPTYRKATLPTKYHSQKGKISDREEEQTGRKSKNPESHVKEYETSSPTSEVPSLEIVGKSPKKLTGQKSKVKKLKIMDSNTPEESTYRALIQELDQEREKRWKAEEAEKKTRENLKLLQNQAKEEKDIQSMAVYTTDRLRELILRERNAKTKLQIDSQQLKEEIGRLSKELNWSKQKEEDQQKMLQTLEQKLSKMETQRVQQQTSEMKQIQAADLKATAAEREVQLLRISLRQQKEKTQQAHELHMLREQEHRKELETRVTLNGSEFQEALSKEVAREQQRHEHHIKELQEKVHQLNQNYKDLEDEFRIALTIEAKRFTEVKEAFDNIATELTEHKHALVQSQQKEKQSAALVQELTSMVKEQKAKITELIKLKQETTYNMKSRIRALENMAEEDKQKTIQLELLKQEKSKLISQITAQESIIDGLKAERKIWGEELAQQGVSLAQDRGKLESKIEILSAENEGLKKQNERINDALKIKSKIVEDQTETIRKLKESLQERDERIRKHREESTEIQKRLQAQLEEKETQLDDFMEKLERQTERKEELKQHLQEKDMELEAIKKSYSAMNKKWQDKGGLLSKLEAQVKQMKENFDTKERQLIEERDKSLQAQRALTEKLRSVDDAFRRQLESTLAAHQAELLQLANEKQKQIVTANEKVYQVEEEMRQLLQETASNKKAMEEKIKRLTVALRDIQQEL</sequence>
<evidence type="ECO:0000256" key="5">
    <source>
        <dbReference type="ARBA" id="ARBA00022737"/>
    </source>
</evidence>
<dbReference type="Ensembl" id="ENSACAT00000014100.4">
    <property type="protein sequence ID" value="ENSACAP00000013818.3"/>
    <property type="gene ID" value="ENSACAG00000013984.4"/>
</dbReference>
<dbReference type="OrthoDB" id="7451790at2759"/>
<evidence type="ECO:0000256" key="6">
    <source>
        <dbReference type="ARBA" id="ARBA00022776"/>
    </source>
</evidence>
<feature type="compositionally biased region" description="Basic and acidic residues" evidence="14">
    <location>
        <begin position="384"/>
        <end position="408"/>
    </location>
</feature>
<reference evidence="15 16" key="1">
    <citation type="submission" date="2009-12" db="EMBL/GenBank/DDBJ databases">
        <title>The Genome Sequence of Anolis carolinensis (Green Anole Lizard).</title>
        <authorList>
            <consortium name="The Genome Sequencing Platform"/>
            <person name="Di Palma F."/>
            <person name="Alfoldi J."/>
            <person name="Heiman D."/>
            <person name="Young S."/>
            <person name="Grabherr M."/>
            <person name="Johnson J."/>
            <person name="Lander E.S."/>
            <person name="Lindblad-Toh K."/>
        </authorList>
    </citation>
    <scope>NUCLEOTIDE SEQUENCE [LARGE SCALE GENOMIC DNA]</scope>
    <source>
        <strain evidence="15 16">JBL SC #1</strain>
    </source>
</reference>
<evidence type="ECO:0000256" key="8">
    <source>
        <dbReference type="ARBA" id="ARBA00023212"/>
    </source>
</evidence>
<dbReference type="Pfam" id="PF12799">
    <property type="entry name" value="LRR_4"/>
    <property type="match status" value="1"/>
</dbReference>
<comment type="subcellular location">
    <subcellularLocation>
        <location evidence="1">Cytoplasm</location>
        <location evidence="1">Cytoskeleton</location>
        <location evidence="1">Microtubule organizing center</location>
        <location evidence="1">Centrosome</location>
        <location evidence="1">Centriole</location>
    </subcellularLocation>
</comment>
<feature type="coiled-coil region" evidence="13">
    <location>
        <begin position="452"/>
        <end position="602"/>
    </location>
</feature>
<evidence type="ECO:0000256" key="9">
    <source>
        <dbReference type="ARBA" id="ARBA00023306"/>
    </source>
</evidence>
<dbReference type="eggNOG" id="KOG0531">
    <property type="taxonomic scope" value="Eukaryota"/>
</dbReference>
<feature type="coiled-coil region" evidence="13">
    <location>
        <begin position="813"/>
        <end position="1060"/>
    </location>
</feature>
<protein>
    <recommendedName>
        <fullName evidence="12">Leucine-rich repeat and coiled-coil domain-containing protein 1</fullName>
    </recommendedName>
</protein>
<dbReference type="STRING" id="28377.ENSACAP00000013818"/>
<dbReference type="InParanoid" id="G1KPG3"/>
<evidence type="ECO:0000256" key="2">
    <source>
        <dbReference type="ARBA" id="ARBA00022490"/>
    </source>
</evidence>